<dbReference type="PANTHER" id="PTHR43133:SF8">
    <property type="entry name" value="RNA POLYMERASE SIGMA FACTOR HI_1459-RELATED"/>
    <property type="match status" value="1"/>
</dbReference>
<evidence type="ECO:0000256" key="5">
    <source>
        <dbReference type="ARBA" id="ARBA00023163"/>
    </source>
</evidence>
<evidence type="ECO:0000256" key="2">
    <source>
        <dbReference type="ARBA" id="ARBA00023015"/>
    </source>
</evidence>
<evidence type="ECO:0000313" key="8">
    <source>
        <dbReference type="EMBL" id="MBO8470479.1"/>
    </source>
</evidence>
<dbReference type="InterPro" id="IPR014284">
    <property type="entry name" value="RNA_pol_sigma-70_dom"/>
</dbReference>
<keyword evidence="2" id="KW-0805">Transcription regulation</keyword>
<gene>
    <name evidence="8" type="ORF">IAB82_01645</name>
</gene>
<dbReference type="InterPro" id="IPR036388">
    <property type="entry name" value="WH-like_DNA-bd_sf"/>
</dbReference>
<dbReference type="InterPro" id="IPR013325">
    <property type="entry name" value="RNA_pol_sigma_r2"/>
</dbReference>
<dbReference type="InterPro" id="IPR013324">
    <property type="entry name" value="RNA_pol_sigma_r3/r4-like"/>
</dbReference>
<keyword evidence="5" id="KW-0804">Transcription</keyword>
<accession>A0A9D9NEM1</accession>
<dbReference type="Pfam" id="PF08281">
    <property type="entry name" value="Sigma70_r4_2"/>
    <property type="match status" value="1"/>
</dbReference>
<dbReference type="CDD" id="cd06171">
    <property type="entry name" value="Sigma70_r4"/>
    <property type="match status" value="1"/>
</dbReference>
<evidence type="ECO:0000256" key="1">
    <source>
        <dbReference type="ARBA" id="ARBA00010641"/>
    </source>
</evidence>
<comment type="caution">
    <text evidence="8">The sequence shown here is derived from an EMBL/GenBank/DDBJ whole genome shotgun (WGS) entry which is preliminary data.</text>
</comment>
<dbReference type="PANTHER" id="PTHR43133">
    <property type="entry name" value="RNA POLYMERASE ECF-TYPE SIGMA FACTO"/>
    <property type="match status" value="1"/>
</dbReference>
<proteinExistence type="inferred from homology"/>
<protein>
    <submittedName>
        <fullName evidence="8">RNA polymerase sigma factor</fullName>
    </submittedName>
</protein>
<evidence type="ECO:0000256" key="3">
    <source>
        <dbReference type="ARBA" id="ARBA00023082"/>
    </source>
</evidence>
<keyword evidence="3" id="KW-0731">Sigma factor</keyword>
<dbReference type="EMBL" id="JADIMB010000024">
    <property type="protein sequence ID" value="MBO8470479.1"/>
    <property type="molecule type" value="Genomic_DNA"/>
</dbReference>
<dbReference type="InterPro" id="IPR013249">
    <property type="entry name" value="RNA_pol_sigma70_r4_t2"/>
</dbReference>
<evidence type="ECO:0000313" key="9">
    <source>
        <dbReference type="Proteomes" id="UP000823603"/>
    </source>
</evidence>
<dbReference type="Pfam" id="PF04542">
    <property type="entry name" value="Sigma70_r2"/>
    <property type="match status" value="1"/>
</dbReference>
<comment type="similarity">
    <text evidence="1">Belongs to the sigma-70 factor family. ECF subfamily.</text>
</comment>
<dbReference type="SUPFAM" id="SSF88659">
    <property type="entry name" value="Sigma3 and sigma4 domains of RNA polymerase sigma factors"/>
    <property type="match status" value="1"/>
</dbReference>
<dbReference type="AlphaFoldDB" id="A0A9D9NEM1"/>
<sequence>MEKFPSIFSSPVHDRLYRYARTLLSDSEEAMDTVHDVLERLWKRHTGENGIENPEAFALRSVRNSCIDRLRTRKETTDAIPDTRQGPWAEHWSDIQLVRMAIGRLPEKQRTAVHLKDIEGFTTAEIAGIMGTGENQVRAILSRARKALKEIIIEETGL</sequence>
<dbReference type="GO" id="GO:0003677">
    <property type="term" value="F:DNA binding"/>
    <property type="evidence" value="ECO:0007669"/>
    <property type="project" value="UniProtKB-KW"/>
</dbReference>
<dbReference type="Proteomes" id="UP000823603">
    <property type="component" value="Unassembled WGS sequence"/>
</dbReference>
<reference evidence="8" key="1">
    <citation type="submission" date="2020-10" db="EMBL/GenBank/DDBJ databases">
        <authorList>
            <person name="Gilroy R."/>
        </authorList>
    </citation>
    <scope>NUCLEOTIDE SEQUENCE</scope>
    <source>
        <strain evidence="8">B2-22910</strain>
    </source>
</reference>
<dbReference type="NCBIfam" id="TIGR02937">
    <property type="entry name" value="sigma70-ECF"/>
    <property type="match status" value="1"/>
</dbReference>
<feature type="domain" description="RNA polymerase sigma factor 70 region 4 type 2" evidence="7">
    <location>
        <begin position="96"/>
        <end position="148"/>
    </location>
</feature>
<evidence type="ECO:0000256" key="4">
    <source>
        <dbReference type="ARBA" id="ARBA00023125"/>
    </source>
</evidence>
<evidence type="ECO:0000259" key="7">
    <source>
        <dbReference type="Pfam" id="PF08281"/>
    </source>
</evidence>
<dbReference type="GO" id="GO:0016987">
    <property type="term" value="F:sigma factor activity"/>
    <property type="evidence" value="ECO:0007669"/>
    <property type="project" value="UniProtKB-KW"/>
</dbReference>
<dbReference type="Gene3D" id="1.10.10.10">
    <property type="entry name" value="Winged helix-like DNA-binding domain superfamily/Winged helix DNA-binding domain"/>
    <property type="match status" value="1"/>
</dbReference>
<reference evidence="8" key="2">
    <citation type="journal article" date="2021" name="PeerJ">
        <title>Extensive microbial diversity within the chicken gut microbiome revealed by metagenomics and culture.</title>
        <authorList>
            <person name="Gilroy R."/>
            <person name="Ravi A."/>
            <person name="Getino M."/>
            <person name="Pursley I."/>
            <person name="Horton D.L."/>
            <person name="Alikhan N.F."/>
            <person name="Baker D."/>
            <person name="Gharbi K."/>
            <person name="Hall N."/>
            <person name="Watson M."/>
            <person name="Adriaenssens E.M."/>
            <person name="Foster-Nyarko E."/>
            <person name="Jarju S."/>
            <person name="Secka A."/>
            <person name="Antonio M."/>
            <person name="Oren A."/>
            <person name="Chaudhuri R.R."/>
            <person name="La Ragione R."/>
            <person name="Hildebrand F."/>
            <person name="Pallen M.J."/>
        </authorList>
    </citation>
    <scope>NUCLEOTIDE SEQUENCE</scope>
    <source>
        <strain evidence="8">B2-22910</strain>
    </source>
</reference>
<name>A0A9D9NEM1_9BACT</name>
<dbReference type="GO" id="GO:0006352">
    <property type="term" value="P:DNA-templated transcription initiation"/>
    <property type="evidence" value="ECO:0007669"/>
    <property type="project" value="InterPro"/>
</dbReference>
<dbReference type="InterPro" id="IPR039425">
    <property type="entry name" value="RNA_pol_sigma-70-like"/>
</dbReference>
<feature type="domain" description="RNA polymerase sigma-70 region 2" evidence="6">
    <location>
        <begin position="13"/>
        <end position="74"/>
    </location>
</feature>
<organism evidence="8 9">
    <name type="scientific">Candidatus Cryptobacteroides faecavium</name>
    <dbReference type="NCBI Taxonomy" id="2840762"/>
    <lineage>
        <taxon>Bacteria</taxon>
        <taxon>Pseudomonadati</taxon>
        <taxon>Bacteroidota</taxon>
        <taxon>Bacteroidia</taxon>
        <taxon>Bacteroidales</taxon>
        <taxon>Candidatus Cryptobacteroides</taxon>
    </lineage>
</organism>
<keyword evidence="4" id="KW-0238">DNA-binding</keyword>
<dbReference type="Gene3D" id="1.10.1740.10">
    <property type="match status" value="1"/>
</dbReference>
<dbReference type="SUPFAM" id="SSF88946">
    <property type="entry name" value="Sigma2 domain of RNA polymerase sigma factors"/>
    <property type="match status" value="1"/>
</dbReference>
<evidence type="ECO:0000259" key="6">
    <source>
        <dbReference type="Pfam" id="PF04542"/>
    </source>
</evidence>
<dbReference type="InterPro" id="IPR007627">
    <property type="entry name" value="RNA_pol_sigma70_r2"/>
</dbReference>